<dbReference type="InterPro" id="IPR023996">
    <property type="entry name" value="TonB-dep_OMP_SusC/RagA"/>
</dbReference>
<dbReference type="InterPro" id="IPR000531">
    <property type="entry name" value="Beta-barrel_TonB"/>
</dbReference>
<dbReference type="SUPFAM" id="SSF56935">
    <property type="entry name" value="Porins"/>
    <property type="match status" value="1"/>
</dbReference>
<dbReference type="InterPro" id="IPR008969">
    <property type="entry name" value="CarboxyPept-like_regulatory"/>
</dbReference>
<dbReference type="PROSITE" id="PS52016">
    <property type="entry name" value="TONB_DEPENDENT_REC_3"/>
    <property type="match status" value="1"/>
</dbReference>
<dbReference type="NCBIfam" id="TIGR04056">
    <property type="entry name" value="OMP_RagA_SusC"/>
    <property type="match status" value="1"/>
</dbReference>
<accession>A0A9D2CK33</accession>
<dbReference type="EMBL" id="DXCV01000049">
    <property type="protein sequence ID" value="HIY88522.1"/>
    <property type="molecule type" value="Genomic_DNA"/>
</dbReference>
<comment type="subcellular location">
    <subcellularLocation>
        <location evidence="1 8">Cell outer membrane</location>
        <topology evidence="1 8">Multi-pass membrane protein</topology>
    </subcellularLocation>
</comment>
<evidence type="ECO:0000256" key="10">
    <source>
        <dbReference type="SAM" id="SignalP"/>
    </source>
</evidence>
<keyword evidence="6 8" id="KW-0472">Membrane</keyword>
<dbReference type="Pfam" id="PF07715">
    <property type="entry name" value="Plug"/>
    <property type="match status" value="1"/>
</dbReference>
<dbReference type="GO" id="GO:0009279">
    <property type="term" value="C:cell outer membrane"/>
    <property type="evidence" value="ECO:0007669"/>
    <property type="project" value="UniProtKB-SubCell"/>
</dbReference>
<dbReference type="InterPro" id="IPR039426">
    <property type="entry name" value="TonB-dep_rcpt-like"/>
</dbReference>
<evidence type="ECO:0000259" key="11">
    <source>
        <dbReference type="Pfam" id="PF00593"/>
    </source>
</evidence>
<feature type="domain" description="TonB-dependent receptor-like beta-barrel" evidence="11">
    <location>
        <begin position="466"/>
        <end position="1039"/>
    </location>
</feature>
<dbReference type="InterPro" id="IPR023997">
    <property type="entry name" value="TonB-dep_OMP_SusC/RagA_CS"/>
</dbReference>
<reference evidence="13" key="1">
    <citation type="journal article" date="2021" name="PeerJ">
        <title>Extensive microbial diversity within the chicken gut microbiome revealed by metagenomics and culture.</title>
        <authorList>
            <person name="Gilroy R."/>
            <person name="Ravi A."/>
            <person name="Getino M."/>
            <person name="Pursley I."/>
            <person name="Horton D.L."/>
            <person name="Alikhan N.F."/>
            <person name="Baker D."/>
            <person name="Gharbi K."/>
            <person name="Hall N."/>
            <person name="Watson M."/>
            <person name="Adriaenssens E.M."/>
            <person name="Foster-Nyarko E."/>
            <person name="Jarju S."/>
            <person name="Secka A."/>
            <person name="Antonio M."/>
            <person name="Oren A."/>
            <person name="Chaudhuri R.R."/>
            <person name="La Ragione R."/>
            <person name="Hildebrand F."/>
            <person name="Pallen M.J."/>
        </authorList>
    </citation>
    <scope>NUCLEOTIDE SEQUENCE</scope>
    <source>
        <strain evidence="13">Gambia2-208</strain>
    </source>
</reference>
<dbReference type="SUPFAM" id="SSF49464">
    <property type="entry name" value="Carboxypeptidase regulatory domain-like"/>
    <property type="match status" value="1"/>
</dbReference>
<evidence type="ECO:0000256" key="1">
    <source>
        <dbReference type="ARBA" id="ARBA00004571"/>
    </source>
</evidence>
<evidence type="ECO:0000256" key="7">
    <source>
        <dbReference type="ARBA" id="ARBA00023237"/>
    </source>
</evidence>
<organism evidence="13 14">
    <name type="scientific">Candidatus Bacteroides pullicola</name>
    <dbReference type="NCBI Taxonomy" id="2838475"/>
    <lineage>
        <taxon>Bacteria</taxon>
        <taxon>Pseudomonadati</taxon>
        <taxon>Bacteroidota</taxon>
        <taxon>Bacteroidia</taxon>
        <taxon>Bacteroidales</taxon>
        <taxon>Bacteroidaceae</taxon>
        <taxon>Bacteroides</taxon>
    </lineage>
</organism>
<protein>
    <submittedName>
        <fullName evidence="13">TonB-dependent receptor</fullName>
    </submittedName>
</protein>
<evidence type="ECO:0000313" key="13">
    <source>
        <dbReference type="EMBL" id="HIY88522.1"/>
    </source>
</evidence>
<dbReference type="Pfam" id="PF00593">
    <property type="entry name" value="TonB_dep_Rec_b-barrel"/>
    <property type="match status" value="1"/>
</dbReference>
<evidence type="ECO:0000256" key="9">
    <source>
        <dbReference type="RuleBase" id="RU003357"/>
    </source>
</evidence>
<evidence type="ECO:0000256" key="6">
    <source>
        <dbReference type="ARBA" id="ARBA00023136"/>
    </source>
</evidence>
<evidence type="ECO:0000256" key="5">
    <source>
        <dbReference type="ARBA" id="ARBA00023077"/>
    </source>
</evidence>
<evidence type="ECO:0000259" key="12">
    <source>
        <dbReference type="Pfam" id="PF07715"/>
    </source>
</evidence>
<feature type="signal peptide" evidence="10">
    <location>
        <begin position="1"/>
        <end position="21"/>
    </location>
</feature>
<evidence type="ECO:0000256" key="2">
    <source>
        <dbReference type="ARBA" id="ARBA00022448"/>
    </source>
</evidence>
<reference evidence="13" key="2">
    <citation type="submission" date="2021-04" db="EMBL/GenBank/DDBJ databases">
        <authorList>
            <person name="Gilroy R."/>
        </authorList>
    </citation>
    <scope>NUCLEOTIDE SEQUENCE</scope>
    <source>
        <strain evidence="13">Gambia2-208</strain>
    </source>
</reference>
<dbReference type="InterPro" id="IPR012910">
    <property type="entry name" value="Plug_dom"/>
</dbReference>
<keyword evidence="3 8" id="KW-1134">Transmembrane beta strand</keyword>
<evidence type="ECO:0000313" key="14">
    <source>
        <dbReference type="Proteomes" id="UP000886851"/>
    </source>
</evidence>
<evidence type="ECO:0000256" key="4">
    <source>
        <dbReference type="ARBA" id="ARBA00022692"/>
    </source>
</evidence>
<keyword evidence="7 8" id="KW-0998">Cell outer membrane</keyword>
<evidence type="ECO:0000256" key="3">
    <source>
        <dbReference type="ARBA" id="ARBA00022452"/>
    </source>
</evidence>
<keyword evidence="4 8" id="KW-0812">Transmembrane</keyword>
<dbReference type="AlphaFoldDB" id="A0A9D2CK33"/>
<name>A0A9D2CK33_9BACE</name>
<keyword evidence="2 8" id="KW-0813">Transport</keyword>
<dbReference type="Proteomes" id="UP000886851">
    <property type="component" value="Unassembled WGS sequence"/>
</dbReference>
<sequence length="1077" mass="118900">MKRRLMLFWAFLCMSIGLMTAQTSTVTGIVVSEEDGEPVVGASVLVVGTQMGSVTNIDGKFTISNVPATAKRLRISYIGMLTQEVHIREGLIRVSMVTDSGLLDEVMVVAFGTQKKSAFTGSATVVKSEDLEKKITTNVADALVGTTPGLQMRGSTGTPGSTGSINIRGIASMQASTSPLIIVDGAPYDASLSNIPQSDIESVTVLKDAASAALYGARGAAGVILITTKSGKSQKAQISVDVKWGSNSRAVQDYETIKDPALFYETVYSQYYNYYFYEQGQSLAAANANANTTMLNHLAYNIYNVPDGEYLIGTNGRINPNATLGRTYEANGETYYLINDDWRDAAYKNALRQEYTVNVNGALGTQGSFYASLGYLDEDGIIDYSGFKRFTARFKADYLAKPWLKLGANVGYVNSTTESNPNLDGSTGANNLMYYASMVGPIYPIYVRVLDENGKPVIRTDANGNPQYDYGVASISYPGLSRPFGTNGNPLGDNRYNDQTSKGQQLSGTFFADVTLTDFLKFNATSTINWGHTNYSKYANMLYGSSAGVNGQIDKSQTDVFRQNHVQTLTYLDQFGKHNLNVMLGHEYYDTKTTYLYAYAQGLFTPEIPEISGAANPVSSDSYTTEYNVEGYFGSIQYNYDDKYFASASYRRDASSRFAKENRWGNFWSFGTAWLINKEEWFDVDWVDELKVKFSVGQQGNDGIDNWAYVDMYTLSAASDTQMAANFWRMGNPDITWETTTNYNVGLEFALFGNRLSGSIDYYNKKTTDLLFWLSIPESAGSRGYYGNIGDIRNSGVELSLQGTLIRTRNLEWTAQFNIAHNKDKILSLPASKIGDRGGYTDSNKWYRVGGSLYNYMLADYAGVNEHGEALYWVDASMVDPNGTVNTDRPSKNRDYTTTNMNNASLYEQGSSMPDAFGGFSTTFSAYGFDVSASFDYQIGGHIYDYGYQSLMGNISGAGSASNAIHVDMLKAWTPNNTSSDIPRATYLDQYTTARSNRWLTNASYLNFQAFTVGYTLPKRWTSHLGVDKLRLYASGQNLCFWSARKGLDPRYSFGENTSISVYSPMRTIMGGIQLTF</sequence>
<gene>
    <name evidence="13" type="ORF">H9824_07455</name>
</gene>
<proteinExistence type="inferred from homology"/>
<dbReference type="Gene3D" id="2.60.40.1120">
    <property type="entry name" value="Carboxypeptidase-like, regulatory domain"/>
    <property type="match status" value="1"/>
</dbReference>
<dbReference type="Gene3D" id="2.40.170.20">
    <property type="entry name" value="TonB-dependent receptor, beta-barrel domain"/>
    <property type="match status" value="1"/>
</dbReference>
<evidence type="ECO:0000256" key="8">
    <source>
        <dbReference type="PROSITE-ProRule" id="PRU01360"/>
    </source>
</evidence>
<keyword evidence="10" id="KW-0732">Signal</keyword>
<dbReference type="InterPro" id="IPR036942">
    <property type="entry name" value="Beta-barrel_TonB_sf"/>
</dbReference>
<keyword evidence="5 9" id="KW-0798">TonB box</keyword>
<comment type="similarity">
    <text evidence="8 9">Belongs to the TonB-dependent receptor family.</text>
</comment>
<dbReference type="Pfam" id="PF13715">
    <property type="entry name" value="CarbopepD_reg_2"/>
    <property type="match status" value="1"/>
</dbReference>
<feature type="domain" description="TonB-dependent receptor plug" evidence="12">
    <location>
        <begin position="116"/>
        <end position="223"/>
    </location>
</feature>
<comment type="caution">
    <text evidence="13">The sequence shown here is derived from an EMBL/GenBank/DDBJ whole genome shotgun (WGS) entry which is preliminary data.</text>
</comment>
<feature type="chain" id="PRO_5038800793" evidence="10">
    <location>
        <begin position="22"/>
        <end position="1077"/>
    </location>
</feature>
<dbReference type="InterPro" id="IPR037066">
    <property type="entry name" value="Plug_dom_sf"/>
</dbReference>
<dbReference type="Gene3D" id="2.170.130.10">
    <property type="entry name" value="TonB-dependent receptor, plug domain"/>
    <property type="match status" value="1"/>
</dbReference>
<dbReference type="NCBIfam" id="TIGR04057">
    <property type="entry name" value="SusC_RagA_signa"/>
    <property type="match status" value="1"/>
</dbReference>
<keyword evidence="13" id="KW-0675">Receptor</keyword>